<dbReference type="Proteomes" id="UP001161325">
    <property type="component" value="Unassembled WGS sequence"/>
</dbReference>
<gene>
    <name evidence="1" type="ORF">rosag_50310</name>
</gene>
<evidence type="ECO:0008006" key="3">
    <source>
        <dbReference type="Google" id="ProtNLM"/>
    </source>
</evidence>
<comment type="caution">
    <text evidence="1">The sequence shown here is derived from an EMBL/GenBank/DDBJ whole genome shotgun (WGS) entry which is preliminary data.</text>
</comment>
<dbReference type="AlphaFoldDB" id="A0AA37QKD6"/>
<evidence type="ECO:0000313" key="2">
    <source>
        <dbReference type="Proteomes" id="UP001161325"/>
    </source>
</evidence>
<dbReference type="InterPro" id="IPR016195">
    <property type="entry name" value="Pol/histidinol_Pase-like"/>
</dbReference>
<dbReference type="GO" id="GO:0005829">
    <property type="term" value="C:cytosol"/>
    <property type="evidence" value="ECO:0007669"/>
    <property type="project" value="TreeGrafter"/>
</dbReference>
<dbReference type="PANTHER" id="PTHR36928:SF1">
    <property type="entry name" value="PHOSPHATASE YCDX-RELATED"/>
    <property type="match status" value="1"/>
</dbReference>
<keyword evidence="2" id="KW-1185">Reference proteome</keyword>
<proteinExistence type="predicted"/>
<dbReference type="InterPro" id="IPR050243">
    <property type="entry name" value="PHP_phosphatase"/>
</dbReference>
<name>A0AA37QKD6_9BACT</name>
<protein>
    <recommendedName>
        <fullName evidence="3">PHP domain-containing protein</fullName>
    </recommendedName>
</protein>
<sequence length="258" mass="28954">MSATPPVWRPRDCHAHTTFSDGVLTPKAVVEVARERGARPSVADHLSCDVGAAVGTVAGVANYLDVLEKLRRDVPELGISGEFCWHDSLWRTLPRDQWARFTHTVGSLHAVWLPSGNRLHMFQRGWPEGLDADAYMDAHVENLERFAREMPVEILAHPTLLPLALRTRPLQELWTEAREERAVRALAAAGIAFEVSNRYRPHIRFVRRAVDAGVRLSLGSDGHTFEQVADLAWPLATARELGVRDEDLYEPLVHGRRS</sequence>
<dbReference type="RefSeq" id="WP_284352915.1">
    <property type="nucleotide sequence ID" value="NZ_BRXS01000011.1"/>
</dbReference>
<organism evidence="1 2">
    <name type="scientific">Roseisolibacter agri</name>
    <dbReference type="NCBI Taxonomy" id="2014610"/>
    <lineage>
        <taxon>Bacteria</taxon>
        <taxon>Pseudomonadati</taxon>
        <taxon>Gemmatimonadota</taxon>
        <taxon>Gemmatimonadia</taxon>
        <taxon>Gemmatimonadales</taxon>
        <taxon>Gemmatimonadaceae</taxon>
        <taxon>Roseisolibacter</taxon>
    </lineage>
</organism>
<reference evidence="1" key="1">
    <citation type="submission" date="2022-08" db="EMBL/GenBank/DDBJ databases">
        <title>Draft genome sequencing of Roseisolibacter agri AW1220.</title>
        <authorList>
            <person name="Tobiishi Y."/>
            <person name="Tonouchi A."/>
        </authorList>
    </citation>
    <scope>NUCLEOTIDE SEQUENCE</scope>
    <source>
        <strain evidence="1">AW1220</strain>
    </source>
</reference>
<accession>A0AA37QKD6</accession>
<dbReference type="GO" id="GO:0042578">
    <property type="term" value="F:phosphoric ester hydrolase activity"/>
    <property type="evidence" value="ECO:0007669"/>
    <property type="project" value="TreeGrafter"/>
</dbReference>
<dbReference type="Gene3D" id="3.20.20.140">
    <property type="entry name" value="Metal-dependent hydrolases"/>
    <property type="match status" value="1"/>
</dbReference>
<dbReference type="GO" id="GO:0008270">
    <property type="term" value="F:zinc ion binding"/>
    <property type="evidence" value="ECO:0007669"/>
    <property type="project" value="TreeGrafter"/>
</dbReference>
<dbReference type="EMBL" id="BRXS01000011">
    <property type="protein sequence ID" value="GLC28518.1"/>
    <property type="molecule type" value="Genomic_DNA"/>
</dbReference>
<dbReference type="PANTHER" id="PTHR36928">
    <property type="entry name" value="PHOSPHATASE YCDX-RELATED"/>
    <property type="match status" value="1"/>
</dbReference>
<dbReference type="SUPFAM" id="SSF89550">
    <property type="entry name" value="PHP domain-like"/>
    <property type="match status" value="1"/>
</dbReference>
<evidence type="ECO:0000313" key="1">
    <source>
        <dbReference type="EMBL" id="GLC28518.1"/>
    </source>
</evidence>